<evidence type="ECO:0000259" key="1">
    <source>
        <dbReference type="PROSITE" id="PS50181"/>
    </source>
</evidence>
<dbReference type="PANTHER" id="PTHR31900">
    <property type="entry name" value="F-BOX/RNI SUPERFAMILY PROTEIN-RELATED"/>
    <property type="match status" value="1"/>
</dbReference>
<evidence type="ECO:0000313" key="2">
    <source>
        <dbReference type="EMBL" id="KAF3611140.1"/>
    </source>
</evidence>
<gene>
    <name evidence="2" type="ORF">DY000_02045589</name>
</gene>
<dbReference type="InterPro" id="IPR036047">
    <property type="entry name" value="F-box-like_dom_sf"/>
</dbReference>
<dbReference type="Pfam" id="PF00646">
    <property type="entry name" value="F-box"/>
    <property type="match status" value="1"/>
</dbReference>
<dbReference type="InterPro" id="IPR053781">
    <property type="entry name" value="F-box_AtFBL13-like"/>
</dbReference>
<dbReference type="Pfam" id="PF24758">
    <property type="entry name" value="LRR_At5g56370"/>
    <property type="match status" value="1"/>
</dbReference>
<dbReference type="EMBL" id="QGKV02000297">
    <property type="protein sequence ID" value="KAF3611140.1"/>
    <property type="molecule type" value="Genomic_DNA"/>
</dbReference>
<name>A0ABQ7F6U8_BRACR</name>
<reference evidence="2 3" key="1">
    <citation type="journal article" date="2020" name="BMC Genomics">
        <title>Intraspecific diversification of the crop wild relative Brassica cretica Lam. using demographic model selection.</title>
        <authorList>
            <person name="Kioukis A."/>
            <person name="Michalopoulou V.A."/>
            <person name="Briers L."/>
            <person name="Pirintsos S."/>
            <person name="Studholme D.J."/>
            <person name="Pavlidis P."/>
            <person name="Sarris P.F."/>
        </authorList>
    </citation>
    <scope>NUCLEOTIDE SEQUENCE [LARGE SCALE GENOMIC DNA]</scope>
    <source>
        <strain evidence="3">cv. PFS-1207/04</strain>
    </source>
</reference>
<dbReference type="Gene3D" id="3.80.10.10">
    <property type="entry name" value="Ribonuclease Inhibitor"/>
    <property type="match status" value="1"/>
</dbReference>
<dbReference type="CDD" id="cd22160">
    <property type="entry name" value="F-box_AtFBL13-like"/>
    <property type="match status" value="1"/>
</dbReference>
<proteinExistence type="predicted"/>
<dbReference type="InterPro" id="IPR055411">
    <property type="entry name" value="LRR_FXL15/At3g58940/PEG3-like"/>
</dbReference>
<dbReference type="SUPFAM" id="SSF52047">
    <property type="entry name" value="RNI-like"/>
    <property type="match status" value="1"/>
</dbReference>
<dbReference type="SMART" id="SM00256">
    <property type="entry name" value="FBOX"/>
    <property type="match status" value="1"/>
</dbReference>
<dbReference type="SUPFAM" id="SSF81383">
    <property type="entry name" value="F-box domain"/>
    <property type="match status" value="1"/>
</dbReference>
<dbReference type="Proteomes" id="UP000266723">
    <property type="component" value="Unassembled WGS sequence"/>
</dbReference>
<sequence length="585" mass="67107">MNGETSNQRIFDRLSNLPDSLLCKILSDLTTKESVRTSVLSKQWRNLWLNVPSLDLDSIKFRDDDDVFFSFMDRFLGSENEQHLERFQLVYEVYEHDASRFESWIDAVIRRRVCHLDVRNEVDDDELVKMPPSLYSCERLVNLNLYRVFLDHPELSVSLPCVKIMHLEMVRYDDDSTLETLISSCPVLEELTISREPNDSLLAVRVRSLSLKSFKIECEHCWENEGHVVVAIDAPRLECMTLSDHMSENFIINSIGPSAKVDINVLFNVEHGEPLEPDDSSKITMIRKFLTGLSTVSDMTISADTVNVIHDYCEMEQLPQFSNLSCLHACFEDTSWEMLPTFLESCPNLYTLSSWCELAYLPENEQVDLSSVPQCFQSSLEFVYLKTPYVVNIQKEGNPLTGTTSKMKLAEYFLENGAALKKLTLSRRFCNIVKEIKSIPRSSKGREVVMDYELLSSFLAAQVIHDCCEIEQLPQFSNLSCLHACFQNTAWEDFVHLPETEQVDLSSVPQCFQSSLEFVCLRTHDFENDQRERKPIPGTSSKMKLAKYFLENGAALKKLALSRSFCNIINEVKSIREAPLCAKLM</sequence>
<comment type="caution">
    <text evidence="2">The sequence shown here is derived from an EMBL/GenBank/DDBJ whole genome shotgun (WGS) entry which is preliminary data.</text>
</comment>
<evidence type="ECO:0000313" key="3">
    <source>
        <dbReference type="Proteomes" id="UP000266723"/>
    </source>
</evidence>
<dbReference type="InterPro" id="IPR050232">
    <property type="entry name" value="FBL13/AtMIF1-like"/>
</dbReference>
<keyword evidence="3" id="KW-1185">Reference proteome</keyword>
<dbReference type="InterPro" id="IPR032675">
    <property type="entry name" value="LRR_dom_sf"/>
</dbReference>
<dbReference type="Gene3D" id="1.20.1280.50">
    <property type="match status" value="1"/>
</dbReference>
<dbReference type="SMART" id="SM00579">
    <property type="entry name" value="FBD"/>
    <property type="match status" value="2"/>
</dbReference>
<accession>A0ABQ7F6U8</accession>
<dbReference type="InterPro" id="IPR006566">
    <property type="entry name" value="FBD"/>
</dbReference>
<organism evidence="2 3">
    <name type="scientific">Brassica cretica</name>
    <name type="common">Mustard</name>
    <dbReference type="NCBI Taxonomy" id="69181"/>
    <lineage>
        <taxon>Eukaryota</taxon>
        <taxon>Viridiplantae</taxon>
        <taxon>Streptophyta</taxon>
        <taxon>Embryophyta</taxon>
        <taxon>Tracheophyta</taxon>
        <taxon>Spermatophyta</taxon>
        <taxon>Magnoliopsida</taxon>
        <taxon>eudicotyledons</taxon>
        <taxon>Gunneridae</taxon>
        <taxon>Pentapetalae</taxon>
        <taxon>rosids</taxon>
        <taxon>malvids</taxon>
        <taxon>Brassicales</taxon>
        <taxon>Brassicaceae</taxon>
        <taxon>Brassiceae</taxon>
        <taxon>Brassica</taxon>
    </lineage>
</organism>
<feature type="domain" description="F-box" evidence="1">
    <location>
        <begin position="11"/>
        <end position="47"/>
    </location>
</feature>
<dbReference type="PANTHER" id="PTHR31900:SF33">
    <property type="entry name" value="PROTEIN WITH RNI-LIKE_FBD-LIKE DOMAIN"/>
    <property type="match status" value="1"/>
</dbReference>
<dbReference type="InterPro" id="IPR001810">
    <property type="entry name" value="F-box_dom"/>
</dbReference>
<protein>
    <recommendedName>
        <fullName evidence="1">F-box domain-containing protein</fullName>
    </recommendedName>
</protein>
<dbReference type="PROSITE" id="PS50181">
    <property type="entry name" value="FBOX"/>
    <property type="match status" value="1"/>
</dbReference>
<dbReference type="Pfam" id="PF08387">
    <property type="entry name" value="FBD"/>
    <property type="match status" value="2"/>
</dbReference>